<name>X1FRY4_9ZZZZ</name>
<accession>X1FRY4</accession>
<organism evidence="2">
    <name type="scientific">marine sediment metagenome</name>
    <dbReference type="NCBI Taxonomy" id="412755"/>
    <lineage>
        <taxon>unclassified sequences</taxon>
        <taxon>metagenomes</taxon>
        <taxon>ecological metagenomes</taxon>
    </lineage>
</organism>
<feature type="non-terminal residue" evidence="2">
    <location>
        <position position="176"/>
    </location>
</feature>
<comment type="caution">
    <text evidence="2">The sequence shown here is derived from an EMBL/GenBank/DDBJ whole genome shotgun (WGS) entry which is preliminary data.</text>
</comment>
<dbReference type="EMBL" id="BARU01022844">
    <property type="protein sequence ID" value="GAH47747.1"/>
    <property type="molecule type" value="Genomic_DNA"/>
</dbReference>
<sequence length="176" mass="19269">MQKSIVSIVKGTDAQKMVEEALSLLGGVESLIEPNSTVVIKPNIGHTYPPETSVNTSPAMVAAAIKVLRKARPRRIILAEASAIGCDTLKCMEVSGIRKAAEEAGVDKIIDIKREKDLIHIPIRNARSDLTKIAFPRFLLEAEHIVNLPIFKSHASMVFTCALKNMKGTVQDKVHY</sequence>
<dbReference type="Pfam" id="PF04015">
    <property type="entry name" value="DUF362"/>
    <property type="match status" value="1"/>
</dbReference>
<reference evidence="2" key="1">
    <citation type="journal article" date="2014" name="Front. Microbiol.">
        <title>High frequency of phylogenetically diverse reductive dehalogenase-homologous genes in deep subseafloor sedimentary metagenomes.</title>
        <authorList>
            <person name="Kawai M."/>
            <person name="Futagami T."/>
            <person name="Toyoda A."/>
            <person name="Takaki Y."/>
            <person name="Nishi S."/>
            <person name="Hori S."/>
            <person name="Arai W."/>
            <person name="Tsubouchi T."/>
            <person name="Morono Y."/>
            <person name="Uchiyama I."/>
            <person name="Ito T."/>
            <person name="Fujiyama A."/>
            <person name="Inagaki F."/>
            <person name="Takami H."/>
        </authorList>
    </citation>
    <scope>NUCLEOTIDE SEQUENCE</scope>
    <source>
        <strain evidence="2">Expedition CK06-06</strain>
    </source>
</reference>
<gene>
    <name evidence="2" type="ORF">S03H2_37161</name>
</gene>
<proteinExistence type="predicted"/>
<evidence type="ECO:0000259" key="1">
    <source>
        <dbReference type="Pfam" id="PF04015"/>
    </source>
</evidence>
<protein>
    <recommendedName>
        <fullName evidence="1">DUF362 domain-containing protein</fullName>
    </recommendedName>
</protein>
<dbReference type="InterPro" id="IPR007160">
    <property type="entry name" value="DUF362"/>
</dbReference>
<dbReference type="AlphaFoldDB" id="X1FRY4"/>
<feature type="domain" description="DUF362" evidence="1">
    <location>
        <begin position="38"/>
        <end position="173"/>
    </location>
</feature>
<evidence type="ECO:0000313" key="2">
    <source>
        <dbReference type="EMBL" id="GAH47747.1"/>
    </source>
</evidence>